<dbReference type="AlphaFoldDB" id="A0A366HGA4"/>
<feature type="transmembrane region" description="Helical" evidence="9">
    <location>
        <begin position="96"/>
        <end position="116"/>
    </location>
</feature>
<evidence type="ECO:0000313" key="11">
    <source>
        <dbReference type="EMBL" id="RBP41673.1"/>
    </source>
</evidence>
<evidence type="ECO:0000256" key="4">
    <source>
        <dbReference type="ARBA" id="ARBA00022519"/>
    </source>
</evidence>
<dbReference type="OrthoDB" id="7363060at2"/>
<feature type="transmembrane region" description="Helical" evidence="9">
    <location>
        <begin position="21"/>
        <end position="43"/>
    </location>
</feature>
<evidence type="ECO:0000256" key="9">
    <source>
        <dbReference type="RuleBase" id="RU369079"/>
    </source>
</evidence>
<keyword evidence="12" id="KW-1185">Reference proteome</keyword>
<keyword evidence="2 9" id="KW-0813">Transport</keyword>
<sequence length="180" mass="20154">MRAASHTGGRLYRWMRFVLRALTLLAGVALALMMLITVADVLLRNLFAIPILGTYDMVETLMVFVVFLGIGEAFLDDTHITVDVIDHFVGQHALSLLKIVALVLAAVFLGLLLRFMPIPAWEAYIYADRKPDLPILLAWLWIPCLLGIFAAFVAVLFKLCCLLRHPFQDQSTAQVTRSVE</sequence>
<keyword evidence="6 9" id="KW-1133">Transmembrane helix</keyword>
<comment type="subunit">
    <text evidence="9">The complex comprises the extracytoplasmic solute receptor protein and the two transmembrane proteins.</text>
</comment>
<keyword evidence="3" id="KW-1003">Cell membrane</keyword>
<keyword evidence="5 9" id="KW-0812">Transmembrane</keyword>
<dbReference type="GO" id="GO:0022857">
    <property type="term" value="F:transmembrane transporter activity"/>
    <property type="evidence" value="ECO:0007669"/>
    <property type="project" value="UniProtKB-UniRule"/>
</dbReference>
<dbReference type="GO" id="GO:0015740">
    <property type="term" value="P:C4-dicarboxylate transport"/>
    <property type="evidence" value="ECO:0007669"/>
    <property type="project" value="TreeGrafter"/>
</dbReference>
<evidence type="ECO:0000259" key="10">
    <source>
        <dbReference type="Pfam" id="PF04290"/>
    </source>
</evidence>
<keyword evidence="7 9" id="KW-0472">Membrane</keyword>
<dbReference type="EMBL" id="QNRQ01000002">
    <property type="protein sequence ID" value="RBP41673.1"/>
    <property type="molecule type" value="Genomic_DNA"/>
</dbReference>
<comment type="function">
    <text evidence="9">Part of the tripartite ATP-independent periplasmic (TRAP) transport system.</text>
</comment>
<evidence type="ECO:0000256" key="7">
    <source>
        <dbReference type="ARBA" id="ARBA00023136"/>
    </source>
</evidence>
<dbReference type="PANTHER" id="PTHR35011">
    <property type="entry name" value="2,3-DIKETO-L-GULONATE TRAP TRANSPORTER SMALL PERMEASE PROTEIN YIAM"/>
    <property type="match status" value="1"/>
</dbReference>
<dbReference type="InterPro" id="IPR055348">
    <property type="entry name" value="DctQ"/>
</dbReference>
<organism evidence="11 12">
    <name type="scientific">Eoetvoesiella caeni</name>
    <dbReference type="NCBI Taxonomy" id="645616"/>
    <lineage>
        <taxon>Bacteria</taxon>
        <taxon>Pseudomonadati</taxon>
        <taxon>Pseudomonadota</taxon>
        <taxon>Betaproteobacteria</taxon>
        <taxon>Burkholderiales</taxon>
        <taxon>Alcaligenaceae</taxon>
        <taxon>Eoetvoesiella</taxon>
    </lineage>
</organism>
<dbReference type="Proteomes" id="UP000253628">
    <property type="component" value="Unassembled WGS sequence"/>
</dbReference>
<protein>
    <recommendedName>
        <fullName evidence="9">TRAP transporter small permease protein</fullName>
    </recommendedName>
</protein>
<gene>
    <name evidence="11" type="ORF">DFR37_10252</name>
</gene>
<feature type="transmembrane region" description="Helical" evidence="9">
    <location>
        <begin position="55"/>
        <end position="75"/>
    </location>
</feature>
<feature type="transmembrane region" description="Helical" evidence="9">
    <location>
        <begin position="136"/>
        <end position="157"/>
    </location>
</feature>
<dbReference type="Pfam" id="PF04290">
    <property type="entry name" value="DctQ"/>
    <property type="match status" value="1"/>
</dbReference>
<dbReference type="InterPro" id="IPR007387">
    <property type="entry name" value="TRAP_DctQ"/>
</dbReference>
<evidence type="ECO:0000313" key="12">
    <source>
        <dbReference type="Proteomes" id="UP000253628"/>
    </source>
</evidence>
<evidence type="ECO:0000256" key="6">
    <source>
        <dbReference type="ARBA" id="ARBA00022989"/>
    </source>
</evidence>
<reference evidence="11 12" key="1">
    <citation type="submission" date="2018-06" db="EMBL/GenBank/DDBJ databases">
        <title>Genomic Encyclopedia of Type Strains, Phase IV (KMG-IV): sequencing the most valuable type-strain genomes for metagenomic binning, comparative biology and taxonomic classification.</title>
        <authorList>
            <person name="Goeker M."/>
        </authorList>
    </citation>
    <scope>NUCLEOTIDE SEQUENCE [LARGE SCALE GENOMIC DNA]</scope>
    <source>
        <strain evidence="11 12">DSM 25520</strain>
    </source>
</reference>
<dbReference type="RefSeq" id="WP_113931941.1">
    <property type="nucleotide sequence ID" value="NZ_JACCEU010000002.1"/>
</dbReference>
<proteinExistence type="inferred from homology"/>
<feature type="domain" description="Tripartite ATP-independent periplasmic transporters DctQ component" evidence="10">
    <location>
        <begin position="33"/>
        <end position="161"/>
    </location>
</feature>
<comment type="caution">
    <text evidence="11">The sequence shown here is derived from an EMBL/GenBank/DDBJ whole genome shotgun (WGS) entry which is preliminary data.</text>
</comment>
<accession>A0A366HGA4</accession>
<evidence type="ECO:0000256" key="2">
    <source>
        <dbReference type="ARBA" id="ARBA00022448"/>
    </source>
</evidence>
<dbReference type="GO" id="GO:0005886">
    <property type="term" value="C:plasma membrane"/>
    <property type="evidence" value="ECO:0007669"/>
    <property type="project" value="UniProtKB-SubCell"/>
</dbReference>
<evidence type="ECO:0000256" key="5">
    <source>
        <dbReference type="ARBA" id="ARBA00022692"/>
    </source>
</evidence>
<evidence type="ECO:0000256" key="8">
    <source>
        <dbReference type="ARBA" id="ARBA00038436"/>
    </source>
</evidence>
<evidence type="ECO:0000256" key="3">
    <source>
        <dbReference type="ARBA" id="ARBA00022475"/>
    </source>
</evidence>
<keyword evidence="4 9" id="KW-0997">Cell inner membrane</keyword>
<evidence type="ECO:0000256" key="1">
    <source>
        <dbReference type="ARBA" id="ARBA00004429"/>
    </source>
</evidence>
<comment type="subcellular location">
    <subcellularLocation>
        <location evidence="1 9">Cell inner membrane</location>
        <topology evidence="1 9">Multi-pass membrane protein</topology>
    </subcellularLocation>
</comment>
<comment type="similarity">
    <text evidence="8 9">Belongs to the TRAP transporter small permease family.</text>
</comment>
<dbReference type="PANTHER" id="PTHR35011:SF2">
    <property type="entry name" value="2,3-DIKETO-L-GULONATE TRAP TRANSPORTER SMALL PERMEASE PROTEIN YIAM"/>
    <property type="match status" value="1"/>
</dbReference>
<name>A0A366HGA4_9BURK</name>